<reference evidence="1" key="2">
    <citation type="submission" date="2023-06" db="EMBL/GenBank/DDBJ databases">
        <authorList>
            <consortium name="Lawrence Berkeley National Laboratory"/>
            <person name="Haridas S."/>
            <person name="Hensen N."/>
            <person name="Bonometti L."/>
            <person name="Westerberg I."/>
            <person name="Brannstrom I.O."/>
            <person name="Guillou S."/>
            <person name="Cros-Aarteil S."/>
            <person name="Calhoun S."/>
            <person name="Kuo A."/>
            <person name="Mondo S."/>
            <person name="Pangilinan J."/>
            <person name="Riley R."/>
            <person name="Labutti K."/>
            <person name="Andreopoulos B."/>
            <person name="Lipzen A."/>
            <person name="Chen C."/>
            <person name="Yanf M."/>
            <person name="Daum C."/>
            <person name="Ng V."/>
            <person name="Clum A."/>
            <person name="Steindorff A."/>
            <person name="Ohm R."/>
            <person name="Martin F."/>
            <person name="Silar P."/>
            <person name="Natvig D."/>
            <person name="Lalanne C."/>
            <person name="Gautier V."/>
            <person name="Ament-Velasquez S.L."/>
            <person name="Kruys A."/>
            <person name="Hutchinson M.I."/>
            <person name="Powell A.J."/>
            <person name="Barry K."/>
            <person name="Miller A.N."/>
            <person name="Grigoriev I.V."/>
            <person name="Debuchy R."/>
            <person name="Gladieux P."/>
            <person name="Thoren M.H."/>
            <person name="Johannesson H."/>
        </authorList>
    </citation>
    <scope>NUCLEOTIDE SEQUENCE</scope>
    <source>
        <strain evidence="1">CBS 955.72</strain>
    </source>
</reference>
<gene>
    <name evidence="1" type="ORF">B0T25DRAFT_126562</name>
</gene>
<dbReference type="EMBL" id="JAUIQD010000002">
    <property type="protein sequence ID" value="KAK3360285.1"/>
    <property type="molecule type" value="Genomic_DNA"/>
</dbReference>
<name>A0AAJ0HRV6_9PEZI</name>
<proteinExistence type="predicted"/>
<dbReference type="AlphaFoldDB" id="A0AAJ0HRV6"/>
<reference evidence="1" key="1">
    <citation type="journal article" date="2023" name="Mol. Phylogenet. Evol.">
        <title>Genome-scale phylogeny and comparative genomics of the fungal order Sordariales.</title>
        <authorList>
            <person name="Hensen N."/>
            <person name="Bonometti L."/>
            <person name="Westerberg I."/>
            <person name="Brannstrom I.O."/>
            <person name="Guillou S."/>
            <person name="Cros-Aarteil S."/>
            <person name="Calhoun S."/>
            <person name="Haridas S."/>
            <person name="Kuo A."/>
            <person name="Mondo S."/>
            <person name="Pangilinan J."/>
            <person name="Riley R."/>
            <person name="LaButti K."/>
            <person name="Andreopoulos B."/>
            <person name="Lipzen A."/>
            <person name="Chen C."/>
            <person name="Yan M."/>
            <person name="Daum C."/>
            <person name="Ng V."/>
            <person name="Clum A."/>
            <person name="Steindorff A."/>
            <person name="Ohm R.A."/>
            <person name="Martin F."/>
            <person name="Silar P."/>
            <person name="Natvig D.O."/>
            <person name="Lalanne C."/>
            <person name="Gautier V."/>
            <person name="Ament-Velasquez S.L."/>
            <person name="Kruys A."/>
            <person name="Hutchinson M.I."/>
            <person name="Powell A.J."/>
            <person name="Barry K."/>
            <person name="Miller A.N."/>
            <person name="Grigoriev I.V."/>
            <person name="Debuchy R."/>
            <person name="Gladieux P."/>
            <person name="Hiltunen Thoren M."/>
            <person name="Johannesson H."/>
        </authorList>
    </citation>
    <scope>NUCLEOTIDE SEQUENCE</scope>
    <source>
        <strain evidence="1">CBS 955.72</strain>
    </source>
</reference>
<organism evidence="1 2">
    <name type="scientific">Lasiosphaeria hispida</name>
    <dbReference type="NCBI Taxonomy" id="260671"/>
    <lineage>
        <taxon>Eukaryota</taxon>
        <taxon>Fungi</taxon>
        <taxon>Dikarya</taxon>
        <taxon>Ascomycota</taxon>
        <taxon>Pezizomycotina</taxon>
        <taxon>Sordariomycetes</taxon>
        <taxon>Sordariomycetidae</taxon>
        <taxon>Sordariales</taxon>
        <taxon>Lasiosphaeriaceae</taxon>
        <taxon>Lasiosphaeria</taxon>
    </lineage>
</organism>
<comment type="caution">
    <text evidence="1">The sequence shown here is derived from an EMBL/GenBank/DDBJ whole genome shotgun (WGS) entry which is preliminary data.</text>
</comment>
<evidence type="ECO:0000313" key="1">
    <source>
        <dbReference type="EMBL" id="KAK3360285.1"/>
    </source>
</evidence>
<keyword evidence="2" id="KW-1185">Reference proteome</keyword>
<evidence type="ECO:0000313" key="2">
    <source>
        <dbReference type="Proteomes" id="UP001275084"/>
    </source>
</evidence>
<dbReference type="Proteomes" id="UP001275084">
    <property type="component" value="Unassembled WGS sequence"/>
</dbReference>
<accession>A0AAJ0HRV6</accession>
<protein>
    <submittedName>
        <fullName evidence="1">Uncharacterized protein</fullName>
    </submittedName>
</protein>
<sequence>MDLIQGDRGISKTGIREVVSSLPPTVDDAYEGILNRSHDRKEAKRLFHIVVAAARPLTLVEMAVALAL</sequence>